<evidence type="ECO:0000259" key="2">
    <source>
        <dbReference type="Pfam" id="PF03629"/>
    </source>
</evidence>
<reference evidence="3 4" key="1">
    <citation type="submission" date="2019-08" db="EMBL/GenBank/DDBJ databases">
        <authorList>
            <person name="Luo N."/>
        </authorList>
    </citation>
    <scope>NUCLEOTIDE SEQUENCE [LARGE SCALE GENOMIC DNA]</scope>
    <source>
        <strain evidence="3 4">NCIMB 9442</strain>
    </source>
</reference>
<dbReference type="RefSeq" id="WP_196609714.1">
    <property type="nucleotide sequence ID" value="NZ_VRYY01000332.1"/>
</dbReference>
<protein>
    <submittedName>
        <fullName evidence="3">Sialate O-acetylesterase</fullName>
    </submittedName>
</protein>
<feature type="domain" description="Sialate O-acetylesterase" evidence="2">
    <location>
        <begin position="77"/>
        <end position="278"/>
    </location>
</feature>
<evidence type="ECO:0000256" key="1">
    <source>
        <dbReference type="ARBA" id="ARBA00022801"/>
    </source>
</evidence>
<dbReference type="Gene3D" id="3.40.50.1110">
    <property type="entry name" value="SGNH hydrolase"/>
    <property type="match status" value="1"/>
</dbReference>
<dbReference type="EMBL" id="VRYY01000332">
    <property type="protein sequence ID" value="MBG3877615.1"/>
    <property type="molecule type" value="Genomic_DNA"/>
</dbReference>
<dbReference type="Proteomes" id="UP001194469">
    <property type="component" value="Unassembled WGS sequence"/>
</dbReference>
<name>A0ABS0J582_9BACT</name>
<dbReference type="Pfam" id="PF03629">
    <property type="entry name" value="SASA"/>
    <property type="match status" value="1"/>
</dbReference>
<dbReference type="InterPro" id="IPR036514">
    <property type="entry name" value="SGNH_hydro_sf"/>
</dbReference>
<dbReference type="InterPro" id="IPR005181">
    <property type="entry name" value="SASA"/>
</dbReference>
<comment type="caution">
    <text evidence="3">The sequence shown here is derived from an EMBL/GenBank/DDBJ whole genome shotgun (WGS) entry which is preliminary data.</text>
</comment>
<evidence type="ECO:0000313" key="4">
    <source>
        <dbReference type="Proteomes" id="UP001194469"/>
    </source>
</evidence>
<accession>A0ABS0J582</accession>
<keyword evidence="4" id="KW-1185">Reference proteome</keyword>
<dbReference type="SUPFAM" id="SSF52266">
    <property type="entry name" value="SGNH hydrolase"/>
    <property type="match status" value="1"/>
</dbReference>
<proteinExistence type="predicted"/>
<evidence type="ECO:0000313" key="3">
    <source>
        <dbReference type="EMBL" id="MBG3877615.1"/>
    </source>
</evidence>
<sequence length="296" mass="32871">MSRRSRLLCLLALPTLLAAVLLAHPPLRDGLVGLARYAKARLYDYRLFDDSDLVTDVSAREPVPLERLADGNTLYVLVMGQSNAANEVDTPLPSDDLDNVFIEYDGTLYPAEDPMLGGTGERGSVWSRFARLALTTGRWRYVVLSVIAEGGSPLSYWLPGGPVRPKLEDRLRAIQQLPIRPDYVFWFHGESDALNSLPRLLYKHDFLDLVGTLRTFGIENPVLVSQTSLCRRFGSESVRQAQQELARQVPNVTLGPDTDEVGLPFRRDGCHFTDEGGDIVAGLWMDAMLDAEQAAE</sequence>
<organism evidence="3 4">
    <name type="scientific">Nitratidesulfovibrio oxamicus</name>
    <dbReference type="NCBI Taxonomy" id="32016"/>
    <lineage>
        <taxon>Bacteria</taxon>
        <taxon>Pseudomonadati</taxon>
        <taxon>Thermodesulfobacteriota</taxon>
        <taxon>Desulfovibrionia</taxon>
        <taxon>Desulfovibrionales</taxon>
        <taxon>Desulfovibrionaceae</taxon>
        <taxon>Nitratidesulfovibrio</taxon>
    </lineage>
</organism>
<keyword evidence="1" id="KW-0378">Hydrolase</keyword>
<gene>
    <name evidence="3" type="ORF">FVW20_11465</name>
</gene>